<evidence type="ECO:0000313" key="6">
    <source>
        <dbReference type="EMBL" id="PVX70858.1"/>
    </source>
</evidence>
<evidence type="ECO:0000256" key="1">
    <source>
        <dbReference type="ARBA" id="ARBA00023015"/>
    </source>
</evidence>
<feature type="compositionally biased region" description="Polar residues" evidence="4">
    <location>
        <begin position="7"/>
        <end position="16"/>
    </location>
</feature>
<evidence type="ECO:0000256" key="4">
    <source>
        <dbReference type="SAM" id="MobiDB-lite"/>
    </source>
</evidence>
<protein>
    <submittedName>
        <fullName evidence="6">LuxR family maltose regulon positive regulatory protein</fullName>
    </submittedName>
</protein>
<dbReference type="InterPro" id="IPR041617">
    <property type="entry name" value="TPR_MalT"/>
</dbReference>
<dbReference type="SUPFAM" id="SSF46894">
    <property type="entry name" value="C-terminal effector domain of the bipartite response regulators"/>
    <property type="match status" value="1"/>
</dbReference>
<dbReference type="InterPro" id="IPR059106">
    <property type="entry name" value="WHD_MalT"/>
</dbReference>
<dbReference type="CDD" id="cd01983">
    <property type="entry name" value="SIMIBI"/>
    <property type="match status" value="1"/>
</dbReference>
<keyword evidence="3" id="KW-0804">Transcription</keyword>
<gene>
    <name evidence="6" type="ORF">C7402_13312</name>
</gene>
<organism evidence="6 7">
    <name type="scientific">Paraburkholderia unamae</name>
    <dbReference type="NCBI Taxonomy" id="219649"/>
    <lineage>
        <taxon>Bacteria</taxon>
        <taxon>Pseudomonadati</taxon>
        <taxon>Pseudomonadota</taxon>
        <taxon>Betaproteobacteria</taxon>
        <taxon>Burkholderiales</taxon>
        <taxon>Burkholderiaceae</taxon>
        <taxon>Paraburkholderia</taxon>
    </lineage>
</organism>
<keyword evidence="7" id="KW-1185">Reference proteome</keyword>
<dbReference type="CDD" id="cd06170">
    <property type="entry name" value="LuxR_C_like"/>
    <property type="match status" value="1"/>
</dbReference>
<comment type="caution">
    <text evidence="6">The sequence shown here is derived from an EMBL/GenBank/DDBJ whole genome shotgun (WGS) entry which is preliminary data.</text>
</comment>
<dbReference type="PRINTS" id="PR00038">
    <property type="entry name" value="HTHLUXR"/>
</dbReference>
<dbReference type="InterPro" id="IPR027417">
    <property type="entry name" value="P-loop_NTPase"/>
</dbReference>
<dbReference type="SUPFAM" id="SSF52540">
    <property type="entry name" value="P-loop containing nucleoside triphosphate hydrolases"/>
    <property type="match status" value="1"/>
</dbReference>
<dbReference type="Gene3D" id="1.10.10.10">
    <property type="entry name" value="Winged helix-like DNA-binding domain superfamily/Winged helix DNA-binding domain"/>
    <property type="match status" value="1"/>
</dbReference>
<dbReference type="InterPro" id="IPR016032">
    <property type="entry name" value="Sig_transdc_resp-reg_C-effctor"/>
</dbReference>
<keyword evidence="2" id="KW-0238">DNA-binding</keyword>
<dbReference type="InterPro" id="IPR000792">
    <property type="entry name" value="Tscrpt_reg_LuxR_C"/>
</dbReference>
<evidence type="ECO:0000256" key="3">
    <source>
        <dbReference type="ARBA" id="ARBA00023163"/>
    </source>
</evidence>
<dbReference type="Pfam" id="PF25873">
    <property type="entry name" value="WHD_MalT"/>
    <property type="match status" value="1"/>
</dbReference>
<dbReference type="InterPro" id="IPR039420">
    <property type="entry name" value="WalR-like"/>
</dbReference>
<dbReference type="PANTHER" id="PTHR43214:SF41">
    <property type="entry name" value="NITRATE_NITRITE RESPONSE REGULATOR PROTEIN NARP"/>
    <property type="match status" value="1"/>
</dbReference>
<dbReference type="EMBL" id="QEOB01000033">
    <property type="protein sequence ID" value="PVX70858.1"/>
    <property type="molecule type" value="Genomic_DNA"/>
</dbReference>
<dbReference type="Pfam" id="PF17874">
    <property type="entry name" value="TPR_MalT"/>
    <property type="match status" value="1"/>
</dbReference>
<dbReference type="Pfam" id="PF00196">
    <property type="entry name" value="GerE"/>
    <property type="match status" value="1"/>
</dbReference>
<sequence length="974" mass="105979">MPWWSMETDSSISESPANPPGGVSMATLKPLVSSKLAVPRSNKRTLAREALTARMLAERRRRCFVLQSPAGYGKTTELAAWCRALAPLGYDVAWLSLDEDDNDPGVWLEYLLSSVARVDAAISREATLLEDFGMDQDGVERTVIALVRGIVSHRRELVIALDDLHHLTDPRILEALQWLVDYAPANLHLAFASRGPIPLSMDRLRAHDMTLELNMGDLRLSADEAEGFLKAQLGDVDAASARRLNELTDGWVSGLQLFSLSLRKKRRAATSGAIDMAIQEQVRDARTFALFFEREVLSKLAPAELDLLTRAAACDRFCASLCTALLARDVPDQAGTLSLLERLENDNLFITPLNRTGQETWYRLHPLLQQTLLERFESWSEGAQRAVHACAWQWFLAQGHLGEAVHHALKAGEAAQAAALIEQFAQSLFLHGQMRTLAALVRQLPPAQVQSSLTLRIWMARQQLFHLELAACAASLDALEADLPANAAADAFTVLVLRAALAIQRDHAVTAIALLPRLLDPPPTADRVTLAGRNNVVSWIYMQRGEYEQARDIQFAAQADGASGGAPLLGTGAGSLMGRCFVGLSYALEGQMNQAERIYRAVLREAERHGRSCNQAACVAAALLSEVLYEQNQNEAARDLLERRVDVLERVAVSDVVLRGLLVLSGARWAAGHRLDAFAWLERLEEIGVASGLPRVLGVSLATQVFRRLALGEVSAAQACLERLQALDEDAETGKRGGEGAAHEPASGTALFDGLHFAARAATVRFLIATGDLEQAALRLDALAAWCEACGRFGLVAPLRLQRAVVDRRLARPAPARANVMEALRLGHRLGLLRSLLDADPSALELIGEVAREAPLDPVLAFYVERLHAARPPCAESVETGGNGKARRRATPAGIKALSEREMDVVGLLAEALSTKKIARTLGLSPETVKWHLTNIYGKLGVSGRDEAVERMRDLDWAGQQESGTRGGSLDPAA</sequence>
<dbReference type="SMART" id="SM00421">
    <property type="entry name" value="HTH_LUXR"/>
    <property type="match status" value="1"/>
</dbReference>
<name>A0ABX5K8J8_9BURK</name>
<feature type="domain" description="HTH luxR-type" evidence="5">
    <location>
        <begin position="891"/>
        <end position="956"/>
    </location>
</feature>
<dbReference type="PROSITE" id="PS50043">
    <property type="entry name" value="HTH_LUXR_2"/>
    <property type="match status" value="1"/>
</dbReference>
<feature type="region of interest" description="Disordered" evidence="4">
    <location>
        <begin position="1"/>
        <end position="24"/>
    </location>
</feature>
<dbReference type="InterPro" id="IPR036388">
    <property type="entry name" value="WH-like_DNA-bd_sf"/>
</dbReference>
<evidence type="ECO:0000313" key="7">
    <source>
        <dbReference type="Proteomes" id="UP000245712"/>
    </source>
</evidence>
<proteinExistence type="predicted"/>
<dbReference type="InterPro" id="IPR011990">
    <property type="entry name" value="TPR-like_helical_dom_sf"/>
</dbReference>
<dbReference type="Proteomes" id="UP000245712">
    <property type="component" value="Unassembled WGS sequence"/>
</dbReference>
<reference evidence="6 7" key="1">
    <citation type="submission" date="2018-05" db="EMBL/GenBank/DDBJ databases">
        <title>Genomic Encyclopedia of Type Strains, Phase IV (KMG-V): Genome sequencing to study the core and pangenomes of soil and plant-associated prokaryotes.</title>
        <authorList>
            <person name="Whitman W."/>
        </authorList>
    </citation>
    <scope>NUCLEOTIDE SEQUENCE [LARGE SCALE GENOMIC DNA]</scope>
    <source>
        <strain evidence="6 7">SCZa-39</strain>
    </source>
</reference>
<dbReference type="PANTHER" id="PTHR43214">
    <property type="entry name" value="TWO-COMPONENT RESPONSE REGULATOR"/>
    <property type="match status" value="1"/>
</dbReference>
<evidence type="ECO:0000259" key="5">
    <source>
        <dbReference type="PROSITE" id="PS50043"/>
    </source>
</evidence>
<evidence type="ECO:0000256" key="2">
    <source>
        <dbReference type="ARBA" id="ARBA00023125"/>
    </source>
</evidence>
<accession>A0ABX5K8J8</accession>
<dbReference type="Gene3D" id="1.25.40.10">
    <property type="entry name" value="Tetratricopeptide repeat domain"/>
    <property type="match status" value="1"/>
</dbReference>
<keyword evidence="1" id="KW-0805">Transcription regulation</keyword>